<reference evidence="2 3" key="1">
    <citation type="journal article" date="2021" name="Plant Biotechnol. J.">
        <title>Multi-omics assisted identification of the key and species-specific regulatory components of drought-tolerant mechanisms in Gossypium stocksii.</title>
        <authorList>
            <person name="Yu D."/>
            <person name="Ke L."/>
            <person name="Zhang D."/>
            <person name="Wu Y."/>
            <person name="Sun Y."/>
            <person name="Mei J."/>
            <person name="Sun J."/>
            <person name="Sun Y."/>
        </authorList>
    </citation>
    <scope>NUCLEOTIDE SEQUENCE [LARGE SCALE GENOMIC DNA]</scope>
    <source>
        <strain evidence="3">cv. E1</strain>
        <tissue evidence="2">Leaf</tissue>
    </source>
</reference>
<protein>
    <submittedName>
        <fullName evidence="2">Uncharacterized protein</fullName>
    </submittedName>
</protein>
<dbReference type="AlphaFoldDB" id="A0A9D3VJA9"/>
<evidence type="ECO:0000313" key="3">
    <source>
        <dbReference type="Proteomes" id="UP000828251"/>
    </source>
</evidence>
<organism evidence="2 3">
    <name type="scientific">Gossypium stocksii</name>
    <dbReference type="NCBI Taxonomy" id="47602"/>
    <lineage>
        <taxon>Eukaryota</taxon>
        <taxon>Viridiplantae</taxon>
        <taxon>Streptophyta</taxon>
        <taxon>Embryophyta</taxon>
        <taxon>Tracheophyta</taxon>
        <taxon>Spermatophyta</taxon>
        <taxon>Magnoliopsida</taxon>
        <taxon>eudicotyledons</taxon>
        <taxon>Gunneridae</taxon>
        <taxon>Pentapetalae</taxon>
        <taxon>rosids</taxon>
        <taxon>malvids</taxon>
        <taxon>Malvales</taxon>
        <taxon>Malvaceae</taxon>
        <taxon>Malvoideae</taxon>
        <taxon>Gossypium</taxon>
    </lineage>
</organism>
<sequence length="186" mass="21107">MRHSRRPPLYVLEGEFSPTPEYAAWYMSYGKPFIFQGQYMLIQKDANTRPRNNRVPLFGNIESDTSSNPDLDPQYEASGSSSHNLDPNPLREIPPSFEDIFGDDIDPQHSTRSGLSSYHSELHPEAHTPTTEDIFPSVLSVTTSDRPLEAEPSNYQTPEQGARHHRRRHPDRYTPAPGTSPGSRQF</sequence>
<evidence type="ECO:0000256" key="1">
    <source>
        <dbReference type="SAM" id="MobiDB-lite"/>
    </source>
</evidence>
<feature type="region of interest" description="Disordered" evidence="1">
    <location>
        <begin position="52"/>
        <end position="186"/>
    </location>
</feature>
<feature type="compositionally biased region" description="Polar residues" evidence="1">
    <location>
        <begin position="108"/>
        <end position="119"/>
    </location>
</feature>
<comment type="caution">
    <text evidence="2">The sequence shown here is derived from an EMBL/GenBank/DDBJ whole genome shotgun (WGS) entry which is preliminary data.</text>
</comment>
<dbReference type="Proteomes" id="UP000828251">
    <property type="component" value="Unassembled WGS sequence"/>
</dbReference>
<proteinExistence type="predicted"/>
<evidence type="ECO:0000313" key="2">
    <source>
        <dbReference type="EMBL" id="KAH1083534.1"/>
    </source>
</evidence>
<accession>A0A9D3VJA9</accession>
<gene>
    <name evidence="2" type="ORF">J1N35_023295</name>
</gene>
<keyword evidence="3" id="KW-1185">Reference proteome</keyword>
<name>A0A9D3VJA9_9ROSI</name>
<dbReference type="EMBL" id="JAIQCV010000007">
    <property type="protein sequence ID" value="KAH1083534.1"/>
    <property type="molecule type" value="Genomic_DNA"/>
</dbReference>